<dbReference type="EMBL" id="WKMX01000013">
    <property type="protein sequence ID" value="MRZ07348.1"/>
    <property type="molecule type" value="Genomic_DNA"/>
</dbReference>
<reference evidence="5 6" key="2">
    <citation type="journal article" date="2019" name="Nat. Med.">
        <title>A library of human gut bacterial isolates paired with longitudinal multiomics data enables mechanistic microbiome research.</title>
        <authorList>
            <person name="Poyet M."/>
            <person name="Groussin M."/>
            <person name="Gibbons S.M."/>
            <person name="Avila-Pacheco J."/>
            <person name="Jiang X."/>
            <person name="Kearney S.M."/>
            <person name="Perrotta A.R."/>
            <person name="Berdy B."/>
            <person name="Zhao S."/>
            <person name="Lieberman T.D."/>
            <person name="Swanson P.K."/>
            <person name="Smith M."/>
            <person name="Roesemann S."/>
            <person name="Alexander J.E."/>
            <person name="Rich S.A."/>
            <person name="Livny J."/>
            <person name="Vlamakis H."/>
            <person name="Clish C."/>
            <person name="Bullock K."/>
            <person name="Deik A."/>
            <person name="Scott J."/>
            <person name="Pierce K.A."/>
            <person name="Xavier R.J."/>
            <person name="Alm E.J."/>
        </authorList>
    </citation>
    <scope>NUCLEOTIDE SEQUENCE [LARGE SCALE GENOMIC DNA]</scope>
    <source>
        <strain evidence="3 6">BIOML-A10</strain>
        <strain evidence="2 5">BIOML-A11</strain>
    </source>
</reference>
<sequence length="129" mass="15126">MSSLPSGIRLMNLLREHLTEIMDRERVNRNSIHLYCTGPYWVAFERSAYQLYRAFPDSETTPMRLYGYPFPIVMVSVTDRSLSSYARKHILRRDDKDYKQLTVPVLSLVDYQEWHAGEVEGLPLLSEKV</sequence>
<reference evidence="1 4" key="1">
    <citation type="submission" date="2015-09" db="EMBL/GenBank/DDBJ databases">
        <authorList>
            <consortium name="Pathogen Informatics"/>
        </authorList>
    </citation>
    <scope>NUCLEOTIDE SEQUENCE [LARGE SCALE GENOMIC DNA]</scope>
    <source>
        <strain evidence="1 4">2789STDY5834948</strain>
    </source>
</reference>
<evidence type="ECO:0000313" key="1">
    <source>
        <dbReference type="EMBL" id="CUQ55456.1"/>
    </source>
</evidence>
<accession>A0A174XCV4</accession>
<protein>
    <submittedName>
        <fullName evidence="1">Uncharacterized protein</fullName>
    </submittedName>
</protein>
<dbReference type="Proteomes" id="UP000471216">
    <property type="component" value="Unassembled WGS sequence"/>
</dbReference>
<evidence type="ECO:0000313" key="5">
    <source>
        <dbReference type="Proteomes" id="UP000450599"/>
    </source>
</evidence>
<evidence type="ECO:0000313" key="6">
    <source>
        <dbReference type="Proteomes" id="UP000471216"/>
    </source>
</evidence>
<organism evidence="1 4">
    <name type="scientific">Parabacteroides distasonis</name>
    <dbReference type="NCBI Taxonomy" id="823"/>
    <lineage>
        <taxon>Bacteria</taxon>
        <taxon>Pseudomonadati</taxon>
        <taxon>Bacteroidota</taxon>
        <taxon>Bacteroidia</taxon>
        <taxon>Bacteroidales</taxon>
        <taxon>Tannerellaceae</taxon>
        <taxon>Parabacteroides</taxon>
    </lineage>
</organism>
<dbReference type="EMBL" id="WKMW01000019">
    <property type="protein sequence ID" value="MRY86056.1"/>
    <property type="molecule type" value="Genomic_DNA"/>
</dbReference>
<proteinExistence type="predicted"/>
<dbReference type="EMBL" id="CZBM01000026">
    <property type="protein sequence ID" value="CUQ55456.1"/>
    <property type="molecule type" value="Genomic_DNA"/>
</dbReference>
<dbReference type="RefSeq" id="WP_057329527.1">
    <property type="nucleotide sequence ID" value="NZ_CZBM01000026.1"/>
</dbReference>
<name>A0A174XCV4_PARDI</name>
<dbReference type="Proteomes" id="UP000095332">
    <property type="component" value="Unassembled WGS sequence"/>
</dbReference>
<dbReference type="AlphaFoldDB" id="A0A174XCV4"/>
<dbReference type="Proteomes" id="UP000450599">
    <property type="component" value="Unassembled WGS sequence"/>
</dbReference>
<gene>
    <name evidence="1" type="ORF">ERS852560_04150</name>
    <name evidence="3" type="ORF">GKD54_14255</name>
    <name evidence="2" type="ORF">GKD58_17675</name>
</gene>
<evidence type="ECO:0000313" key="2">
    <source>
        <dbReference type="EMBL" id="MRY86056.1"/>
    </source>
</evidence>
<evidence type="ECO:0000313" key="3">
    <source>
        <dbReference type="EMBL" id="MRZ07348.1"/>
    </source>
</evidence>
<evidence type="ECO:0000313" key="4">
    <source>
        <dbReference type="Proteomes" id="UP000095332"/>
    </source>
</evidence>